<keyword evidence="2" id="KW-0134">Cell wall</keyword>
<dbReference type="Gramene" id="PSAT_LOCUS20673_t1">
    <property type="protein sequence ID" value="CAL5201442.1"/>
    <property type="gene ID" value="PSAT_LOCUS20673"/>
</dbReference>
<proteinExistence type="predicted"/>
<dbReference type="AlphaFoldDB" id="A0A9D4WZN3"/>
<sequence>MLQTQKSLLKMASFFLSSLVLFLAALILVPQGLAQYHLNPVYEPPVNGPPVNKPPQKETPVHKPPQKETPVHKPPQKEPPRHKPPQKEPPRHKPPHKKSHLHVTKPSYGKHPTEEHNIHF</sequence>
<evidence type="ECO:0000313" key="7">
    <source>
        <dbReference type="EMBL" id="KAI5410868.1"/>
    </source>
</evidence>
<gene>
    <name evidence="7" type="ORF">KIW84_056132</name>
</gene>
<keyword evidence="4 6" id="KW-0732">Signal</keyword>
<evidence type="ECO:0000256" key="2">
    <source>
        <dbReference type="ARBA" id="ARBA00022512"/>
    </source>
</evidence>
<feature type="signal peptide" evidence="6">
    <location>
        <begin position="1"/>
        <end position="34"/>
    </location>
</feature>
<dbReference type="Gramene" id="Psat05G0613200-T1">
    <property type="protein sequence ID" value="KAI5410868.1"/>
    <property type="gene ID" value="KIW84_056132"/>
</dbReference>
<evidence type="ECO:0000256" key="6">
    <source>
        <dbReference type="SAM" id="SignalP"/>
    </source>
</evidence>
<name>A0A9D4WZN3_PEA</name>
<evidence type="ECO:0000256" key="4">
    <source>
        <dbReference type="ARBA" id="ARBA00022729"/>
    </source>
</evidence>
<comment type="subcellular location">
    <subcellularLocation>
        <location evidence="1">Secreted</location>
        <location evidence="1">Cell wall</location>
    </subcellularLocation>
</comment>
<feature type="compositionally biased region" description="Pro residues" evidence="5">
    <location>
        <begin position="42"/>
        <end position="53"/>
    </location>
</feature>
<dbReference type="Proteomes" id="UP001058974">
    <property type="component" value="Chromosome 5"/>
</dbReference>
<protein>
    <submittedName>
        <fullName evidence="7">Early nodulin-12A</fullName>
    </submittedName>
</protein>
<reference evidence="7 8" key="1">
    <citation type="journal article" date="2022" name="Nat. Genet.">
        <title>Improved pea reference genome and pan-genome highlight genomic features and evolutionary characteristics.</title>
        <authorList>
            <person name="Yang T."/>
            <person name="Liu R."/>
            <person name="Luo Y."/>
            <person name="Hu S."/>
            <person name="Wang D."/>
            <person name="Wang C."/>
            <person name="Pandey M.K."/>
            <person name="Ge S."/>
            <person name="Xu Q."/>
            <person name="Li N."/>
            <person name="Li G."/>
            <person name="Huang Y."/>
            <person name="Saxena R.K."/>
            <person name="Ji Y."/>
            <person name="Li M."/>
            <person name="Yan X."/>
            <person name="He Y."/>
            <person name="Liu Y."/>
            <person name="Wang X."/>
            <person name="Xiang C."/>
            <person name="Varshney R.K."/>
            <person name="Ding H."/>
            <person name="Gao S."/>
            <person name="Zong X."/>
        </authorList>
    </citation>
    <scope>NUCLEOTIDE SEQUENCE [LARGE SCALE GENOMIC DNA]</scope>
    <source>
        <strain evidence="7 8">cv. Zhongwan 6</strain>
    </source>
</reference>
<comment type="caution">
    <text evidence="7">The sequence shown here is derived from an EMBL/GenBank/DDBJ whole genome shotgun (WGS) entry which is preliminary data.</text>
</comment>
<dbReference type="InterPro" id="IPR051308">
    <property type="entry name" value="Proline-rich_CW_protein"/>
</dbReference>
<dbReference type="PANTHER" id="PTHR34629">
    <property type="entry name" value="PROLINE-RICH EXTENSIN-LIKE PROTEIN EPR1"/>
    <property type="match status" value="1"/>
</dbReference>
<feature type="region of interest" description="Disordered" evidence="5">
    <location>
        <begin position="42"/>
        <end position="120"/>
    </location>
</feature>
<evidence type="ECO:0000256" key="5">
    <source>
        <dbReference type="SAM" id="MobiDB-lite"/>
    </source>
</evidence>
<keyword evidence="8" id="KW-1185">Reference proteome</keyword>
<feature type="chain" id="PRO_5038439553" evidence="6">
    <location>
        <begin position="35"/>
        <end position="120"/>
    </location>
</feature>
<feature type="compositionally biased region" description="Basic and acidic residues" evidence="5">
    <location>
        <begin position="111"/>
        <end position="120"/>
    </location>
</feature>
<organism evidence="7 8">
    <name type="scientific">Pisum sativum</name>
    <name type="common">Garden pea</name>
    <name type="synonym">Lathyrus oleraceus</name>
    <dbReference type="NCBI Taxonomy" id="3888"/>
    <lineage>
        <taxon>Eukaryota</taxon>
        <taxon>Viridiplantae</taxon>
        <taxon>Streptophyta</taxon>
        <taxon>Embryophyta</taxon>
        <taxon>Tracheophyta</taxon>
        <taxon>Spermatophyta</taxon>
        <taxon>Magnoliopsida</taxon>
        <taxon>eudicotyledons</taxon>
        <taxon>Gunneridae</taxon>
        <taxon>Pentapetalae</taxon>
        <taxon>rosids</taxon>
        <taxon>fabids</taxon>
        <taxon>Fabales</taxon>
        <taxon>Fabaceae</taxon>
        <taxon>Papilionoideae</taxon>
        <taxon>50 kb inversion clade</taxon>
        <taxon>NPAAA clade</taxon>
        <taxon>Hologalegina</taxon>
        <taxon>IRL clade</taxon>
        <taxon>Fabeae</taxon>
        <taxon>Lathyrus</taxon>
    </lineage>
</organism>
<dbReference type="EMBL" id="JAMSHJ010000005">
    <property type="protein sequence ID" value="KAI5410868.1"/>
    <property type="molecule type" value="Genomic_DNA"/>
</dbReference>
<evidence type="ECO:0000256" key="1">
    <source>
        <dbReference type="ARBA" id="ARBA00004191"/>
    </source>
</evidence>
<evidence type="ECO:0000313" key="8">
    <source>
        <dbReference type="Proteomes" id="UP001058974"/>
    </source>
</evidence>
<keyword evidence="3" id="KW-0964">Secreted</keyword>
<evidence type="ECO:0000256" key="3">
    <source>
        <dbReference type="ARBA" id="ARBA00022525"/>
    </source>
</evidence>
<feature type="compositionally biased region" description="Basic residues" evidence="5">
    <location>
        <begin position="92"/>
        <end position="103"/>
    </location>
</feature>
<accession>A0A9D4WZN3</accession>
<dbReference type="PANTHER" id="PTHR34629:SF4">
    <property type="entry name" value="REPETITIVE PROLINE-RICH CELL WALL PROTEIN 3"/>
    <property type="match status" value="1"/>
</dbReference>
<feature type="compositionally biased region" description="Basic and acidic residues" evidence="5">
    <location>
        <begin position="55"/>
        <end position="91"/>
    </location>
</feature>